<keyword evidence="2" id="KW-0808">Transferase</keyword>
<keyword evidence="3" id="KW-1185">Reference proteome</keyword>
<dbReference type="GO" id="GO:0032259">
    <property type="term" value="P:methylation"/>
    <property type="evidence" value="ECO:0007669"/>
    <property type="project" value="UniProtKB-KW"/>
</dbReference>
<evidence type="ECO:0000313" key="2">
    <source>
        <dbReference type="EMBL" id="QIO05817.1"/>
    </source>
</evidence>
<proteinExistence type="predicted"/>
<dbReference type="InterPro" id="IPR029063">
    <property type="entry name" value="SAM-dependent_MTases_sf"/>
</dbReference>
<feature type="domain" description="Methyltransferase type 12" evidence="1">
    <location>
        <begin position="48"/>
        <end position="150"/>
    </location>
</feature>
<sequence>MAKDFNHPKVVENYDEHIRSLIPAYELVHLQIQAILTTHLKPNAKILIAGCGTGYELQYLANQFPEAQFVAIDPSLNMIESAKQRLAKTTDIDRVTFIHGDTSILADDQYCYCNEFDAVLAILVAHFLAEPAKTKFFNDLNQSLKKQGVLITYDLMQMDQCTQQILFHLTQYNGLTEKQSLNMIDRLEDDFALIDAAEMKKNLMQCGFENVQCYMQILGFHGFYAYKASGNQLNSNT</sequence>
<accession>A0A6G8RVB2</accession>
<reference evidence="2 3" key="1">
    <citation type="submission" date="2020-03" db="EMBL/GenBank/DDBJ databases">
        <authorList>
            <person name="Zhu W."/>
        </authorList>
    </citation>
    <scope>NUCLEOTIDE SEQUENCE [LARGE SCALE GENOMIC DNA]</scope>
    <source>
        <strain evidence="2 3">323-1</strain>
    </source>
</reference>
<dbReference type="Gene3D" id="3.40.50.150">
    <property type="entry name" value="Vaccinia Virus protein VP39"/>
    <property type="match status" value="1"/>
</dbReference>
<dbReference type="InterPro" id="IPR013217">
    <property type="entry name" value="Methyltransf_12"/>
</dbReference>
<dbReference type="KEGG" id="asha:G8E00_07570"/>
<evidence type="ECO:0000313" key="3">
    <source>
        <dbReference type="Proteomes" id="UP000502297"/>
    </source>
</evidence>
<dbReference type="PANTHER" id="PTHR43861">
    <property type="entry name" value="TRANS-ACONITATE 2-METHYLTRANSFERASE-RELATED"/>
    <property type="match status" value="1"/>
</dbReference>
<dbReference type="EMBL" id="CP049801">
    <property type="protein sequence ID" value="QIO05817.1"/>
    <property type="molecule type" value="Genomic_DNA"/>
</dbReference>
<dbReference type="CDD" id="cd02440">
    <property type="entry name" value="AdoMet_MTases"/>
    <property type="match status" value="1"/>
</dbReference>
<gene>
    <name evidence="2" type="ORF">G8E00_07570</name>
</gene>
<dbReference type="Proteomes" id="UP000502297">
    <property type="component" value="Chromosome"/>
</dbReference>
<dbReference type="SUPFAM" id="SSF53335">
    <property type="entry name" value="S-adenosyl-L-methionine-dependent methyltransferases"/>
    <property type="match status" value="1"/>
</dbReference>
<evidence type="ECO:0000259" key="1">
    <source>
        <dbReference type="Pfam" id="PF08242"/>
    </source>
</evidence>
<keyword evidence="2" id="KW-0489">Methyltransferase</keyword>
<dbReference type="GO" id="GO:0008168">
    <property type="term" value="F:methyltransferase activity"/>
    <property type="evidence" value="ECO:0007669"/>
    <property type="project" value="UniProtKB-KW"/>
</dbReference>
<dbReference type="RefSeq" id="WP_166223285.1">
    <property type="nucleotide sequence ID" value="NZ_CP049801.1"/>
</dbReference>
<dbReference type="Pfam" id="PF08242">
    <property type="entry name" value="Methyltransf_12"/>
    <property type="match status" value="1"/>
</dbReference>
<dbReference type="AlphaFoldDB" id="A0A6G8RVB2"/>
<protein>
    <submittedName>
        <fullName evidence="2">Class I SAM-dependent methyltransferase</fullName>
    </submittedName>
</protein>
<name>A0A6G8RVB2_9GAMM</name>
<organism evidence="2 3">
    <name type="scientific">Acinetobacter shaoyimingii</name>
    <dbReference type="NCBI Taxonomy" id="2715164"/>
    <lineage>
        <taxon>Bacteria</taxon>
        <taxon>Pseudomonadati</taxon>
        <taxon>Pseudomonadota</taxon>
        <taxon>Gammaproteobacteria</taxon>
        <taxon>Moraxellales</taxon>
        <taxon>Moraxellaceae</taxon>
        <taxon>Acinetobacter</taxon>
    </lineage>
</organism>